<dbReference type="InterPro" id="IPR049551">
    <property type="entry name" value="PKS_DH_C"/>
</dbReference>
<dbReference type="CDD" id="cd00833">
    <property type="entry name" value="PKS"/>
    <property type="match status" value="1"/>
</dbReference>
<dbReference type="InterPro" id="IPR016035">
    <property type="entry name" value="Acyl_Trfase/lysoPLipase"/>
</dbReference>
<dbReference type="GO" id="GO:0008270">
    <property type="term" value="F:zinc ion binding"/>
    <property type="evidence" value="ECO:0007669"/>
    <property type="project" value="InterPro"/>
</dbReference>
<dbReference type="InterPro" id="IPR057326">
    <property type="entry name" value="KR_dom"/>
</dbReference>
<dbReference type="SUPFAM" id="SSF47336">
    <property type="entry name" value="ACP-like"/>
    <property type="match status" value="1"/>
</dbReference>
<dbReference type="SUPFAM" id="SSF50129">
    <property type="entry name" value="GroES-like"/>
    <property type="match status" value="1"/>
</dbReference>
<evidence type="ECO:0000256" key="5">
    <source>
        <dbReference type="ARBA" id="ARBA00023268"/>
    </source>
</evidence>
<dbReference type="Gene3D" id="3.40.47.10">
    <property type="match status" value="1"/>
</dbReference>
<dbReference type="InterPro" id="IPR020806">
    <property type="entry name" value="PKS_PP-bd"/>
</dbReference>
<dbReference type="InterPro" id="IPR056501">
    <property type="entry name" value="NAD-bd_HRPKS_sdrA"/>
</dbReference>
<dbReference type="Pfam" id="PF21089">
    <property type="entry name" value="PKS_DH_N"/>
    <property type="match status" value="1"/>
</dbReference>
<reference evidence="10" key="1">
    <citation type="journal article" date="2023" name="Mol. Phylogenet. Evol.">
        <title>Genome-scale phylogeny and comparative genomics of the fungal order Sordariales.</title>
        <authorList>
            <person name="Hensen N."/>
            <person name="Bonometti L."/>
            <person name="Westerberg I."/>
            <person name="Brannstrom I.O."/>
            <person name="Guillou S."/>
            <person name="Cros-Aarteil S."/>
            <person name="Calhoun S."/>
            <person name="Haridas S."/>
            <person name="Kuo A."/>
            <person name="Mondo S."/>
            <person name="Pangilinan J."/>
            <person name="Riley R."/>
            <person name="LaButti K."/>
            <person name="Andreopoulos B."/>
            <person name="Lipzen A."/>
            <person name="Chen C."/>
            <person name="Yan M."/>
            <person name="Daum C."/>
            <person name="Ng V."/>
            <person name="Clum A."/>
            <person name="Steindorff A."/>
            <person name="Ohm R.A."/>
            <person name="Martin F."/>
            <person name="Silar P."/>
            <person name="Natvig D.O."/>
            <person name="Lalanne C."/>
            <person name="Gautier V."/>
            <person name="Ament-Velasquez S.L."/>
            <person name="Kruys A."/>
            <person name="Hutchinson M.I."/>
            <person name="Powell A.J."/>
            <person name="Barry K."/>
            <person name="Miller A.N."/>
            <person name="Grigoriev I.V."/>
            <person name="Debuchy R."/>
            <person name="Gladieux P."/>
            <person name="Hiltunen Thoren M."/>
            <person name="Johannesson H."/>
        </authorList>
    </citation>
    <scope>NUCLEOTIDE SEQUENCE</scope>
    <source>
        <strain evidence="10">CBS 731.68</strain>
    </source>
</reference>
<dbReference type="InterPro" id="IPR006162">
    <property type="entry name" value="Ppantetheine_attach_site"/>
</dbReference>
<feature type="active site" description="Proton donor; for dehydratase activity" evidence="6">
    <location>
        <position position="1159"/>
    </location>
</feature>
<dbReference type="PANTHER" id="PTHR43775">
    <property type="entry name" value="FATTY ACID SYNTHASE"/>
    <property type="match status" value="1"/>
</dbReference>
<evidence type="ECO:0000256" key="3">
    <source>
        <dbReference type="ARBA" id="ARBA00022679"/>
    </source>
</evidence>
<dbReference type="SMART" id="SM00826">
    <property type="entry name" value="PKS_DH"/>
    <property type="match status" value="1"/>
</dbReference>
<gene>
    <name evidence="10" type="ORF">N657DRAFT_622349</name>
</gene>
<evidence type="ECO:0000259" key="7">
    <source>
        <dbReference type="PROSITE" id="PS50075"/>
    </source>
</evidence>
<dbReference type="Gene3D" id="3.10.129.110">
    <property type="entry name" value="Polyketide synthase dehydratase"/>
    <property type="match status" value="1"/>
</dbReference>
<organism evidence="10 11">
    <name type="scientific">Parathielavia appendiculata</name>
    <dbReference type="NCBI Taxonomy" id="2587402"/>
    <lineage>
        <taxon>Eukaryota</taxon>
        <taxon>Fungi</taxon>
        <taxon>Dikarya</taxon>
        <taxon>Ascomycota</taxon>
        <taxon>Pezizomycotina</taxon>
        <taxon>Sordariomycetes</taxon>
        <taxon>Sordariomycetidae</taxon>
        <taxon>Sordariales</taxon>
        <taxon>Chaetomiaceae</taxon>
        <taxon>Parathielavia</taxon>
    </lineage>
</organism>
<dbReference type="InterPro" id="IPR020843">
    <property type="entry name" value="ER"/>
</dbReference>
<dbReference type="GO" id="GO:0031177">
    <property type="term" value="F:phosphopantetheine binding"/>
    <property type="evidence" value="ECO:0007669"/>
    <property type="project" value="InterPro"/>
</dbReference>
<dbReference type="InterPro" id="IPR014031">
    <property type="entry name" value="Ketoacyl_synth_C"/>
</dbReference>
<keyword evidence="1" id="KW-0596">Phosphopantetheine</keyword>
<dbReference type="Pfam" id="PF08240">
    <property type="entry name" value="ADH_N"/>
    <property type="match status" value="1"/>
</dbReference>
<dbReference type="Pfam" id="PF14765">
    <property type="entry name" value="PS-DH"/>
    <property type="match status" value="1"/>
</dbReference>
<dbReference type="SUPFAM" id="SSF51735">
    <property type="entry name" value="NAD(P)-binding Rossmann-fold domains"/>
    <property type="match status" value="2"/>
</dbReference>
<dbReference type="PROSITE" id="PS52004">
    <property type="entry name" value="KS3_2"/>
    <property type="match status" value="1"/>
</dbReference>
<dbReference type="GO" id="GO:0004312">
    <property type="term" value="F:fatty acid synthase activity"/>
    <property type="evidence" value="ECO:0007669"/>
    <property type="project" value="TreeGrafter"/>
</dbReference>
<dbReference type="Pfam" id="PF16197">
    <property type="entry name" value="KAsynt_C_assoc"/>
    <property type="match status" value="1"/>
</dbReference>
<dbReference type="Gene3D" id="3.30.70.3290">
    <property type="match status" value="1"/>
</dbReference>
<dbReference type="PANTHER" id="PTHR43775:SF13">
    <property type="entry name" value="POLYKETIDE SYNTHASE 1"/>
    <property type="match status" value="1"/>
</dbReference>
<dbReference type="GO" id="GO:0016491">
    <property type="term" value="F:oxidoreductase activity"/>
    <property type="evidence" value="ECO:0007669"/>
    <property type="project" value="UniProtKB-KW"/>
</dbReference>
<dbReference type="Gene3D" id="3.40.366.10">
    <property type="entry name" value="Malonyl-Coenzyme A Acyl Carrier Protein, domain 2"/>
    <property type="match status" value="1"/>
</dbReference>
<sequence length="2199" mass="236679">MGLAEKYSMDGQEPRLPPIAIIGMSCRLPGNVSTVEDFWQMMSRAQCGWSEIPGERFNTEAYHHPNPAKKGCFNAKGGYFLSQDPALFDAPFFNLTRPEAEAMDPQQRLLLESTYEALENAGIPKESLIGRKVGVFVGGAASDYGLGTLRDLDNTPMFDATGNHQSILAGRISHFFDLRGPSVSVDTACSSSLHALHQAVQSIRNGESEQAIVASCHLNLQPGNWVSMSLSRLFSDEGRTYSFDSRAKSGFARGEGAGCLILKPLEQAIQDNDSVRSVIVNTGTNQDGRTIGLTSPNREAQEQLMCEVYTRAGIDPEDAGFVEAHGTGTKVGDPIEATAIYNVFGKGRTPKQPLYLGSVKSNIGHLESASGIISVIKSSLMLEKGFILPNINFETPNEQIPMAKWNIKVPTSQRPWPMKKKYISCNNFGFGGSNAHCVLARPTRLLVKPQSVEAADDAAQRQRLFVVSANDEAAATKSMNQLIIFIEQHPEVYQQRLICDVAYTLGQRRSHLPWRIGVVASSLGDLAKSLSAGDVKPSRASVPPSVAFVYTGQGAQWHAMGRELNKSHPVFANVLQAADACLRELGADFSLVNELDKAKDASRVSQVHISQPACTAVQLALTALLRSWGIRPVSVTGHSSGEIAAAYAAGALSLETAMAVAYFRGQAVLRLREKHADLRGAMLAVGTGADEIAPTVKLLQTGTAVVACENSPRSVTVSGDESAVEELAAQAERMRLFHRKLRVDVAYHSPHMKLVAGQYRDFIQDARSVAGEGVRFFSSLHGREVRDVTTLNASYWVDNLVCPVRFSTALRELCSAAEAPDVIVEVGPHAALEGPIKQTLQAMSDLPSPPRYLPTLVRDKDATTTMLNLAASLYTAGQPLEFAAINGEDTQPTRPSLVTDMAPYPWSRQRYWSESRLSRQHRLKPFPRHDLLGTLTDSSNHDICPTWRNVLRLDDVPWLSDHQMMGLTTFPLAGYVSMAVEAATQRATLRGLTLAAAKQRFVLREVQAIRPLLLCDGGEYELVTSVAAYAEGTRSYSDKWDEFRICSWEEGKGWTEHCRGLIGVRGGEGNGRGVGAASASRASRKFCHAGELCGDGIAPDLFYQELEQKGAIYGPAFRGLRDIRRGADRAVGVVDVADTTSTMPLAHQSPYLVHPTLLDQVIQLSLPLLGAGRGGMKTLYMPSAIRELHIGTGVPRQVGQSLRVAGGGPVAALDRPRPTDFTLHAFPSPDGEAALSIVGLRMNPVRNEAASNDAPRELCFRLDWEPAPEKTSAEDERTEVIGSDLNPILLPAISIITDRPAVDDLVRALSSALLTRTGQRPSFVALSSLGEMKDNAYVVLSELDRPLLPDLTPEALSSVQTLLLRSAGTLWVTSGAYKSCTNPTANMVSGLLRTVRSETAAKAATLDLDPDSTLSDTSRAELILQVLERVFRPGDGNDDVTTDMEYAEQAGSLVVPRIVTDDAVNEHIHRELYPSGPRLQPLDARAPRLLQLDIGTVGALDTLYFDDAPNDRPLGEHEIEIRVAATGMNFKDVVIAMGQLPHPGYLGVECAGVVSRVGKAVSHLAYGDRVCAMTEGAYSTFARCAATSAVRIPDDMAFEDAASIPVVYGTAYYGLVELARLTAGERVLIHAAAGGVGQAAIQLAKMVGAEIFATVGSPEKKALIMERYGVPENRIFSSRETSFGPAIREGTRGVGVDVVFNSLAGEFLRETWECIAPFGRFIEIGKRDITSNTRLEMARFDCNVTFSSVDLTLVAAQRPATMARTLSAVMALVAARVLRPIQPITVVGLGEVEKAFRLLQSGKTMGKLVVVPKPGEKLRATDPKPDAALFHADITYIIVGGTGGLGRSIARWMVAQGARNLVLASRSGGADGAVADLVNDLQQTAKANITVKACDVADARSVENLMAECREQLPPIRGCVHAAMVLRDVLFEKMTHPDYSEVIRSKVLGAWNIHTALASAPLDFFIVLSSVAGIVGNRGQAAYAAANTFLDALARHRRRLGLPGTSLALTAVQDVGYLAEEGAARQAVVAQNLGGSFLREAEVLALLKAAVQGRLDIGGGHCLTGLGLAAGNEVPYFATDAKFRRLRDAVMASVDASEPGGSPSLSIENALARASSSKEAVGVIVTGLAAKLATILMIPPESIDPSRPVTAYGLDSLNVIEWRNWITKTLKVNFQVLELLAAGSLTNLAASIWKKKAAV</sequence>
<protein>
    <submittedName>
        <fullName evidence="10">Polyketide synthase</fullName>
    </submittedName>
</protein>
<dbReference type="InterPro" id="IPR032821">
    <property type="entry name" value="PKS_assoc"/>
</dbReference>
<evidence type="ECO:0000256" key="2">
    <source>
        <dbReference type="ARBA" id="ARBA00022553"/>
    </source>
</evidence>
<evidence type="ECO:0000313" key="10">
    <source>
        <dbReference type="EMBL" id="KAK4121887.1"/>
    </source>
</evidence>
<dbReference type="PROSITE" id="PS01162">
    <property type="entry name" value="QOR_ZETA_CRYSTAL"/>
    <property type="match status" value="1"/>
</dbReference>
<evidence type="ECO:0000313" key="11">
    <source>
        <dbReference type="Proteomes" id="UP001302602"/>
    </source>
</evidence>
<dbReference type="Pfam" id="PF08659">
    <property type="entry name" value="KR"/>
    <property type="match status" value="1"/>
</dbReference>
<name>A0AAN6TW79_9PEZI</name>
<dbReference type="InterPro" id="IPR018201">
    <property type="entry name" value="Ketoacyl_synth_AS"/>
</dbReference>
<dbReference type="InterPro" id="IPR036291">
    <property type="entry name" value="NAD(P)-bd_dom_sf"/>
</dbReference>
<dbReference type="Pfam" id="PF00550">
    <property type="entry name" value="PP-binding"/>
    <property type="match status" value="1"/>
</dbReference>
<dbReference type="InterPro" id="IPR036736">
    <property type="entry name" value="ACP-like_sf"/>
</dbReference>
<dbReference type="InterPro" id="IPR016039">
    <property type="entry name" value="Thiolase-like"/>
</dbReference>
<dbReference type="Gene3D" id="3.90.180.10">
    <property type="entry name" value="Medium-chain alcohol dehydrogenases, catalytic domain"/>
    <property type="match status" value="1"/>
</dbReference>
<accession>A0AAN6TW79</accession>
<dbReference type="SMART" id="SM00829">
    <property type="entry name" value="PKS_ER"/>
    <property type="match status" value="1"/>
</dbReference>
<dbReference type="RefSeq" id="XP_062645658.1">
    <property type="nucleotide sequence ID" value="XM_062790648.1"/>
</dbReference>
<dbReference type="GO" id="GO:1901336">
    <property type="term" value="P:lactone biosynthetic process"/>
    <property type="evidence" value="ECO:0007669"/>
    <property type="project" value="UniProtKB-ARBA"/>
</dbReference>
<evidence type="ECO:0000259" key="9">
    <source>
        <dbReference type="PROSITE" id="PS52019"/>
    </source>
</evidence>
<dbReference type="GeneID" id="87827418"/>
<dbReference type="PROSITE" id="PS00606">
    <property type="entry name" value="KS3_1"/>
    <property type="match status" value="1"/>
</dbReference>
<dbReference type="GO" id="GO:0006633">
    <property type="term" value="P:fatty acid biosynthetic process"/>
    <property type="evidence" value="ECO:0007669"/>
    <property type="project" value="InterPro"/>
</dbReference>
<dbReference type="InterPro" id="IPR002364">
    <property type="entry name" value="Quin_OxRdtase/zeta-crystal_CS"/>
</dbReference>
<dbReference type="GO" id="GO:0004315">
    <property type="term" value="F:3-oxoacyl-[acyl-carrier-protein] synthase activity"/>
    <property type="evidence" value="ECO:0007669"/>
    <property type="project" value="InterPro"/>
</dbReference>
<proteinExistence type="predicted"/>
<dbReference type="SUPFAM" id="SSF53901">
    <property type="entry name" value="Thiolase-like"/>
    <property type="match status" value="1"/>
</dbReference>
<dbReference type="PROSITE" id="PS00012">
    <property type="entry name" value="PHOSPHOPANTETHEINE"/>
    <property type="match status" value="1"/>
</dbReference>
<feature type="domain" description="PKS/mFAS DH" evidence="9">
    <location>
        <begin position="929"/>
        <end position="1251"/>
    </location>
</feature>
<dbReference type="CDD" id="cd05195">
    <property type="entry name" value="enoyl_red"/>
    <property type="match status" value="1"/>
</dbReference>
<feature type="region of interest" description="N-terminal hotdog fold" evidence="6">
    <location>
        <begin position="929"/>
        <end position="1069"/>
    </location>
</feature>
<dbReference type="SUPFAM" id="SSF52151">
    <property type="entry name" value="FabD/lysophospholipase-like"/>
    <property type="match status" value="1"/>
</dbReference>
<dbReference type="InterPro" id="IPR001227">
    <property type="entry name" value="Ac_transferase_dom_sf"/>
</dbReference>
<reference evidence="10" key="2">
    <citation type="submission" date="2023-05" db="EMBL/GenBank/DDBJ databases">
        <authorList>
            <consortium name="Lawrence Berkeley National Laboratory"/>
            <person name="Steindorff A."/>
            <person name="Hensen N."/>
            <person name="Bonometti L."/>
            <person name="Westerberg I."/>
            <person name="Brannstrom I.O."/>
            <person name="Guillou S."/>
            <person name="Cros-Aarteil S."/>
            <person name="Calhoun S."/>
            <person name="Haridas S."/>
            <person name="Kuo A."/>
            <person name="Mondo S."/>
            <person name="Pangilinan J."/>
            <person name="Riley R."/>
            <person name="Labutti K."/>
            <person name="Andreopoulos B."/>
            <person name="Lipzen A."/>
            <person name="Chen C."/>
            <person name="Yanf M."/>
            <person name="Daum C."/>
            <person name="Ng V."/>
            <person name="Clum A."/>
            <person name="Ohm R."/>
            <person name="Martin F."/>
            <person name="Silar P."/>
            <person name="Natvig D."/>
            <person name="Lalanne C."/>
            <person name="Gautier V."/>
            <person name="Ament-Velasquez S.L."/>
            <person name="Kruys A."/>
            <person name="Hutchinson M.I."/>
            <person name="Powell A.J."/>
            <person name="Barry K."/>
            <person name="Miller A.N."/>
            <person name="Grigoriev I.V."/>
            <person name="Debuchy R."/>
            <person name="Gladieux P."/>
            <person name="Thoren M.H."/>
            <person name="Johannesson H."/>
        </authorList>
    </citation>
    <scope>NUCLEOTIDE SEQUENCE</scope>
    <source>
        <strain evidence="10">CBS 731.68</strain>
    </source>
</reference>
<evidence type="ECO:0000256" key="1">
    <source>
        <dbReference type="ARBA" id="ARBA00022450"/>
    </source>
</evidence>
<dbReference type="InterPro" id="IPR014043">
    <property type="entry name" value="Acyl_transferase_dom"/>
</dbReference>
<dbReference type="GO" id="GO:0030639">
    <property type="term" value="P:polyketide biosynthetic process"/>
    <property type="evidence" value="ECO:0007669"/>
    <property type="project" value="UniProtKB-ARBA"/>
</dbReference>
<feature type="domain" description="Ketosynthase family 3 (KS3)" evidence="8">
    <location>
        <begin position="16"/>
        <end position="441"/>
    </location>
</feature>
<dbReference type="FunFam" id="3.40.366.10:FF:000002">
    <property type="entry name" value="Probable polyketide synthase 2"/>
    <property type="match status" value="1"/>
</dbReference>
<dbReference type="InterPro" id="IPR042104">
    <property type="entry name" value="PKS_dehydratase_sf"/>
</dbReference>
<dbReference type="PROSITE" id="PS52019">
    <property type="entry name" value="PKS_MFAS_DH"/>
    <property type="match status" value="1"/>
</dbReference>
<dbReference type="InterPro" id="IPR050091">
    <property type="entry name" value="PKS_NRPS_Biosynth_Enz"/>
</dbReference>
<dbReference type="SMART" id="SM00822">
    <property type="entry name" value="PKS_KR"/>
    <property type="match status" value="1"/>
</dbReference>
<dbReference type="InterPro" id="IPR013154">
    <property type="entry name" value="ADH-like_N"/>
</dbReference>
<keyword evidence="2" id="KW-0597">Phosphoprotein</keyword>
<dbReference type="Gene3D" id="3.40.50.11460">
    <property type="match status" value="1"/>
</dbReference>
<dbReference type="Gene3D" id="3.40.50.720">
    <property type="entry name" value="NAD(P)-binding Rossmann-like Domain"/>
    <property type="match status" value="2"/>
</dbReference>
<keyword evidence="3" id="KW-0808">Transferase</keyword>
<dbReference type="InterPro" id="IPR011032">
    <property type="entry name" value="GroES-like_sf"/>
</dbReference>
<dbReference type="Pfam" id="PF13602">
    <property type="entry name" value="ADH_zinc_N_2"/>
    <property type="match status" value="1"/>
</dbReference>
<dbReference type="InterPro" id="IPR013968">
    <property type="entry name" value="PKS_KR"/>
</dbReference>
<dbReference type="PROSITE" id="PS50075">
    <property type="entry name" value="CARRIER"/>
    <property type="match status" value="1"/>
</dbReference>
<dbReference type="SMART" id="SM00825">
    <property type="entry name" value="PKS_KS"/>
    <property type="match status" value="1"/>
</dbReference>
<dbReference type="Gene3D" id="1.10.1200.10">
    <property type="entry name" value="ACP-like"/>
    <property type="match status" value="1"/>
</dbReference>
<keyword evidence="4" id="KW-0560">Oxidoreductase</keyword>
<dbReference type="SUPFAM" id="SSF55048">
    <property type="entry name" value="Probable ACP-binding domain of malonyl-CoA ACP transacylase"/>
    <property type="match status" value="1"/>
</dbReference>
<dbReference type="PROSITE" id="PS51257">
    <property type="entry name" value="PROKAR_LIPOPROTEIN"/>
    <property type="match status" value="1"/>
</dbReference>
<evidence type="ECO:0000256" key="6">
    <source>
        <dbReference type="PROSITE-ProRule" id="PRU01363"/>
    </source>
</evidence>
<dbReference type="InterPro" id="IPR016036">
    <property type="entry name" value="Malonyl_transacylase_ACP-bd"/>
</dbReference>
<dbReference type="InterPro" id="IPR049900">
    <property type="entry name" value="PKS_mFAS_DH"/>
</dbReference>
<keyword evidence="11" id="KW-1185">Reference proteome</keyword>
<dbReference type="InterPro" id="IPR020807">
    <property type="entry name" value="PKS_DH"/>
</dbReference>
<dbReference type="InterPro" id="IPR020841">
    <property type="entry name" value="PKS_Beta-ketoAc_synthase_dom"/>
</dbReference>
<dbReference type="Proteomes" id="UP001302602">
    <property type="component" value="Unassembled WGS sequence"/>
</dbReference>
<dbReference type="Pfam" id="PF23114">
    <property type="entry name" value="NAD-bd_HRPKS_sdrA"/>
    <property type="match status" value="1"/>
</dbReference>
<dbReference type="SMART" id="SM00827">
    <property type="entry name" value="PKS_AT"/>
    <property type="match status" value="1"/>
</dbReference>
<feature type="region of interest" description="C-terminal hotdog fold" evidence="6">
    <location>
        <begin position="1094"/>
        <end position="1251"/>
    </location>
</feature>
<dbReference type="Pfam" id="PF00109">
    <property type="entry name" value="ketoacyl-synt"/>
    <property type="match status" value="1"/>
</dbReference>
<dbReference type="Pfam" id="PF00698">
    <property type="entry name" value="Acyl_transf_1"/>
    <property type="match status" value="1"/>
</dbReference>
<dbReference type="EMBL" id="MU853232">
    <property type="protein sequence ID" value="KAK4121887.1"/>
    <property type="molecule type" value="Genomic_DNA"/>
</dbReference>
<dbReference type="SMART" id="SM00823">
    <property type="entry name" value="PKS_PP"/>
    <property type="match status" value="1"/>
</dbReference>
<dbReference type="InterPro" id="IPR014030">
    <property type="entry name" value="Ketoacyl_synth_N"/>
</dbReference>
<comment type="caution">
    <text evidence="10">The sequence shown here is derived from an EMBL/GenBank/DDBJ whole genome shotgun (WGS) entry which is preliminary data.</text>
</comment>
<evidence type="ECO:0000256" key="4">
    <source>
        <dbReference type="ARBA" id="ARBA00023002"/>
    </source>
</evidence>
<evidence type="ECO:0000259" key="8">
    <source>
        <dbReference type="PROSITE" id="PS52004"/>
    </source>
</evidence>
<keyword evidence="5" id="KW-0511">Multifunctional enzyme</keyword>
<feature type="active site" description="Proton acceptor; for dehydratase activity" evidence="6">
    <location>
        <position position="962"/>
    </location>
</feature>
<dbReference type="Pfam" id="PF02801">
    <property type="entry name" value="Ketoacyl-synt_C"/>
    <property type="match status" value="1"/>
</dbReference>
<dbReference type="FunFam" id="3.40.50.720:FF:000209">
    <property type="entry name" value="Polyketide synthase Pks12"/>
    <property type="match status" value="1"/>
</dbReference>
<dbReference type="InterPro" id="IPR009081">
    <property type="entry name" value="PP-bd_ACP"/>
</dbReference>
<dbReference type="InterPro" id="IPR049552">
    <property type="entry name" value="PKS_DH_N"/>
</dbReference>
<feature type="domain" description="Carrier" evidence="7">
    <location>
        <begin position="2119"/>
        <end position="2196"/>
    </location>
</feature>